<comment type="caution">
    <text evidence="6">The sequence shown here is derived from an EMBL/GenBank/DDBJ whole genome shotgun (WGS) entry which is preliminary data.</text>
</comment>
<proteinExistence type="predicted"/>
<dbReference type="PANTHER" id="PTHR35814:SF1">
    <property type="entry name" value="GLUTATHIONE S-TRANSFERASE-RELATED"/>
    <property type="match status" value="1"/>
</dbReference>
<evidence type="ECO:0000256" key="1">
    <source>
        <dbReference type="ARBA" id="ARBA00004370"/>
    </source>
</evidence>
<accession>A0A4Y8ZV40</accession>
<dbReference type="PANTHER" id="PTHR35814">
    <property type="match status" value="1"/>
</dbReference>
<organism evidence="6 7">
    <name type="scientific">Sphingomonas parva</name>
    <dbReference type="NCBI Taxonomy" id="2555898"/>
    <lineage>
        <taxon>Bacteria</taxon>
        <taxon>Pseudomonadati</taxon>
        <taxon>Pseudomonadota</taxon>
        <taxon>Alphaproteobacteria</taxon>
        <taxon>Sphingomonadales</taxon>
        <taxon>Sphingomonadaceae</taxon>
        <taxon>Sphingomonas</taxon>
    </lineage>
</organism>
<evidence type="ECO:0000256" key="2">
    <source>
        <dbReference type="ARBA" id="ARBA00022692"/>
    </source>
</evidence>
<evidence type="ECO:0000313" key="6">
    <source>
        <dbReference type="EMBL" id="TFI58316.1"/>
    </source>
</evidence>
<evidence type="ECO:0000313" key="7">
    <source>
        <dbReference type="Proteomes" id="UP000298213"/>
    </source>
</evidence>
<keyword evidence="3 5" id="KW-1133">Transmembrane helix</keyword>
<dbReference type="SUPFAM" id="SSF161084">
    <property type="entry name" value="MAPEG domain-like"/>
    <property type="match status" value="1"/>
</dbReference>
<sequence>MTLPITLTIAAGAALINIWLGTRISRLRLRDKVSVGDAGNAAILNRMRPAEANFTEYTPFFLILLALIELAAGSPTWLWIVAVVFIVGRLLHPFGMDRPAPNKLRMIGILTTWLILVGLAGYALVLASTYRPQPAVTYAEHTAL</sequence>
<evidence type="ECO:0000256" key="3">
    <source>
        <dbReference type="ARBA" id="ARBA00022989"/>
    </source>
</evidence>
<protein>
    <submittedName>
        <fullName evidence="6">MAPEG family protein</fullName>
    </submittedName>
</protein>
<dbReference type="Gene3D" id="1.20.120.550">
    <property type="entry name" value="Membrane associated eicosanoid/glutathione metabolism-like domain"/>
    <property type="match status" value="1"/>
</dbReference>
<keyword evidence="2 5" id="KW-0812">Transmembrane</keyword>
<dbReference type="EMBL" id="SPDV01000018">
    <property type="protein sequence ID" value="TFI58316.1"/>
    <property type="molecule type" value="Genomic_DNA"/>
</dbReference>
<feature type="transmembrane region" description="Helical" evidence="5">
    <location>
        <begin position="54"/>
        <end position="71"/>
    </location>
</feature>
<dbReference type="GO" id="GO:0016020">
    <property type="term" value="C:membrane"/>
    <property type="evidence" value="ECO:0007669"/>
    <property type="project" value="UniProtKB-SubCell"/>
</dbReference>
<keyword evidence="4 5" id="KW-0472">Membrane</keyword>
<dbReference type="Pfam" id="PF01124">
    <property type="entry name" value="MAPEG"/>
    <property type="match status" value="1"/>
</dbReference>
<comment type="subcellular location">
    <subcellularLocation>
        <location evidence="1">Membrane</location>
    </subcellularLocation>
</comment>
<dbReference type="AlphaFoldDB" id="A0A4Y8ZV40"/>
<name>A0A4Y8ZV40_9SPHN</name>
<dbReference type="InterPro" id="IPR001129">
    <property type="entry name" value="Membr-assoc_MAPEG"/>
</dbReference>
<gene>
    <name evidence="6" type="ORF">E2493_10650</name>
</gene>
<keyword evidence="7" id="KW-1185">Reference proteome</keyword>
<dbReference type="OrthoDB" id="7619858at2"/>
<dbReference type="InterPro" id="IPR023352">
    <property type="entry name" value="MAPEG-like_dom_sf"/>
</dbReference>
<feature type="transmembrane region" description="Helical" evidence="5">
    <location>
        <begin position="6"/>
        <end position="22"/>
    </location>
</feature>
<reference evidence="6 7" key="1">
    <citation type="submission" date="2019-03" db="EMBL/GenBank/DDBJ databases">
        <title>Genome sequence of Sphingomonas sp. 17J27-24.</title>
        <authorList>
            <person name="Kim M."/>
            <person name="Maeng S."/>
            <person name="Sathiyaraj S."/>
        </authorList>
    </citation>
    <scope>NUCLEOTIDE SEQUENCE [LARGE SCALE GENOMIC DNA]</scope>
    <source>
        <strain evidence="6 7">17J27-24</strain>
    </source>
</reference>
<evidence type="ECO:0000256" key="4">
    <source>
        <dbReference type="ARBA" id="ARBA00023136"/>
    </source>
</evidence>
<evidence type="ECO:0000256" key="5">
    <source>
        <dbReference type="SAM" id="Phobius"/>
    </source>
</evidence>
<feature type="transmembrane region" description="Helical" evidence="5">
    <location>
        <begin position="107"/>
        <end position="127"/>
    </location>
</feature>
<dbReference type="Proteomes" id="UP000298213">
    <property type="component" value="Unassembled WGS sequence"/>
</dbReference>